<dbReference type="EMBL" id="APKE01000007">
    <property type="protein sequence ID" value="KAF0677201.1"/>
    <property type="molecule type" value="Genomic_DNA"/>
</dbReference>
<dbReference type="InterPro" id="IPR050228">
    <property type="entry name" value="Carboxylesterase_BioH"/>
</dbReference>
<dbReference type="Gene3D" id="3.40.50.1820">
    <property type="entry name" value="alpha/beta hydrolase"/>
    <property type="match status" value="1"/>
</dbReference>
<dbReference type="AlphaFoldDB" id="A0A921NXK0"/>
<dbReference type="GO" id="GO:0016787">
    <property type="term" value="F:hydrolase activity"/>
    <property type="evidence" value="ECO:0007669"/>
    <property type="project" value="UniProtKB-KW"/>
</dbReference>
<dbReference type="PANTHER" id="PTHR43194">
    <property type="entry name" value="HYDROLASE ALPHA/BETA FOLD FAMILY"/>
    <property type="match status" value="1"/>
</dbReference>
<evidence type="ECO:0000259" key="1">
    <source>
        <dbReference type="Pfam" id="PF00561"/>
    </source>
</evidence>
<dbReference type="OrthoDB" id="5492442at2"/>
<dbReference type="InterPro" id="IPR029058">
    <property type="entry name" value="AB_hydrolase_fold"/>
</dbReference>
<name>A0A921NXK0_9RHOB</name>
<organism evidence="2 3">
    <name type="scientific">Profundibacterium mesophilum KAUST100406-0324</name>
    <dbReference type="NCBI Taxonomy" id="1037889"/>
    <lineage>
        <taxon>Bacteria</taxon>
        <taxon>Pseudomonadati</taxon>
        <taxon>Pseudomonadota</taxon>
        <taxon>Alphaproteobacteria</taxon>
        <taxon>Rhodobacterales</taxon>
        <taxon>Roseobacteraceae</taxon>
        <taxon>Profundibacterium</taxon>
    </lineage>
</organism>
<dbReference type="Proteomes" id="UP000698242">
    <property type="component" value="Unassembled WGS sequence"/>
</dbReference>
<protein>
    <submittedName>
        <fullName evidence="2">Alphabeta hydrolase fold protein</fullName>
    </submittedName>
</protein>
<reference evidence="2" key="1">
    <citation type="submission" date="2013-03" db="EMBL/GenBank/DDBJ databases">
        <title>Genome Sequence of the Profundibacterium mesophilum strain KAUST100406-0324T from Red Sea, a novel genus in the family Rhodobacteraceae.</title>
        <authorList>
            <person name="Essack M."/>
            <person name="Alam I."/>
            <person name="Lafi F."/>
            <person name="Alawi W."/>
            <person name="Kamanu F."/>
            <person name="Al-Suwailem A."/>
            <person name="Lee O.O."/>
            <person name="Xu Y."/>
            <person name="Bajic V."/>
            <person name="Qian P.-Y."/>
            <person name="Archer J."/>
        </authorList>
    </citation>
    <scope>NUCLEOTIDE SEQUENCE</scope>
    <source>
        <strain evidence="2">KAUST100406-0324</strain>
    </source>
</reference>
<sequence>MTRRARSESHFVPGAGDAPPLHLAACGAERGAERGRPPLLMVHGATFSGRMFDIDCDGVNWLAAAADAGFAAYAVDLRGYGRSAPPDWRRAAFADGAPPACSGAQAIADIGRAADWIAARHGDAALSLIGWSWGTTTAARYAIGPGRDRVRRLALYAPVHAAPNPAWLEMLGEPEDPRQKRAFAPYRLVTPQDVRARWNEQIPPGADWRPEGALEALVQASLDDDPQSGGEGFRVPNGTFEDLWHCFNGRPLYDPATLRCPVLVVRGRADPTSTRADALGLFDALEGVERQYHEIADSTHFANAEHGAPQLHRAVHAFLRAGL</sequence>
<accession>A0A921NXK0</accession>
<keyword evidence="3" id="KW-1185">Reference proteome</keyword>
<evidence type="ECO:0000313" key="3">
    <source>
        <dbReference type="Proteomes" id="UP000698242"/>
    </source>
</evidence>
<dbReference type="PANTHER" id="PTHR43194:SF5">
    <property type="entry name" value="PIMELOYL-[ACYL-CARRIER PROTEIN] METHYL ESTER ESTERASE"/>
    <property type="match status" value="1"/>
</dbReference>
<evidence type="ECO:0000313" key="2">
    <source>
        <dbReference type="EMBL" id="KAF0677201.1"/>
    </source>
</evidence>
<proteinExistence type="predicted"/>
<comment type="caution">
    <text evidence="2">The sequence shown here is derived from an EMBL/GenBank/DDBJ whole genome shotgun (WGS) entry which is preliminary data.</text>
</comment>
<dbReference type="InterPro" id="IPR000073">
    <property type="entry name" value="AB_hydrolase_1"/>
</dbReference>
<dbReference type="Pfam" id="PF00561">
    <property type="entry name" value="Abhydrolase_1"/>
    <property type="match status" value="1"/>
</dbReference>
<keyword evidence="2" id="KW-0378">Hydrolase</keyword>
<dbReference type="SUPFAM" id="SSF53474">
    <property type="entry name" value="alpha/beta-Hydrolases"/>
    <property type="match status" value="1"/>
</dbReference>
<dbReference type="RefSeq" id="WP_159963964.1">
    <property type="nucleotide sequence ID" value="NZ_APKE01000007.1"/>
</dbReference>
<feature type="domain" description="AB hydrolase-1" evidence="1">
    <location>
        <begin position="37"/>
        <end position="306"/>
    </location>
</feature>
<gene>
    <name evidence="2" type="ORF">PMES_00517</name>
</gene>